<evidence type="ECO:0000313" key="2">
    <source>
        <dbReference type="WBParaSite" id="MCU_009636-RA"/>
    </source>
</evidence>
<organism evidence="2">
    <name type="scientific">Mesocestoides corti</name>
    <name type="common">Flatworm</name>
    <dbReference type="NCBI Taxonomy" id="53468"/>
    <lineage>
        <taxon>Eukaryota</taxon>
        <taxon>Metazoa</taxon>
        <taxon>Spiralia</taxon>
        <taxon>Lophotrochozoa</taxon>
        <taxon>Platyhelminthes</taxon>
        <taxon>Cestoda</taxon>
        <taxon>Eucestoda</taxon>
        <taxon>Cyclophyllidea</taxon>
        <taxon>Mesocestoididae</taxon>
        <taxon>Mesocestoides</taxon>
    </lineage>
</organism>
<feature type="transmembrane region" description="Helical" evidence="1">
    <location>
        <begin position="63"/>
        <end position="88"/>
    </location>
</feature>
<sequence length="96" mass="10941">MVTTHNDLDYDEIVQKLVQMADAFDRDFCQAGPVLRFEMEAHFRYLLCLAEASLARPFFHRLYHRWCCSPGVITTVCLVAATFILVVISRSRGGGE</sequence>
<accession>A0A5K3FLX2</accession>
<keyword evidence="1" id="KW-0472">Membrane</keyword>
<name>A0A5K3FLX2_MESCO</name>
<evidence type="ECO:0000256" key="1">
    <source>
        <dbReference type="SAM" id="Phobius"/>
    </source>
</evidence>
<reference evidence="2" key="1">
    <citation type="submission" date="2019-11" db="UniProtKB">
        <authorList>
            <consortium name="WormBaseParasite"/>
        </authorList>
    </citation>
    <scope>IDENTIFICATION</scope>
</reference>
<protein>
    <submittedName>
        <fullName evidence="2">BCL2 like 1</fullName>
    </submittedName>
</protein>
<keyword evidence="1" id="KW-1133">Transmembrane helix</keyword>
<keyword evidence="1" id="KW-0812">Transmembrane</keyword>
<dbReference type="AlphaFoldDB" id="A0A5K3FLX2"/>
<dbReference type="WBParaSite" id="MCU_009636-RA">
    <property type="protein sequence ID" value="MCU_009636-RA"/>
    <property type="gene ID" value="MCU_009636"/>
</dbReference>
<proteinExistence type="predicted"/>